<keyword evidence="3" id="KW-0808">Transferase</keyword>
<dbReference type="PANTHER" id="PTHR12526">
    <property type="entry name" value="GLYCOSYLTRANSFERASE"/>
    <property type="match status" value="1"/>
</dbReference>
<evidence type="ECO:0000259" key="2">
    <source>
        <dbReference type="Pfam" id="PF13439"/>
    </source>
</evidence>
<sequence>MKVLHLISGGETGGSKNHLLSLLKNLKETEVLLGVFQEGKLAEEARKMGIPVIVYGQSSRYDFSVIGKIKQTIKGHQISIVHTHGPRANLFTYFVRRRTPFKWISTIHSDPSQDFIKGGMKGKVFTAINMMVIKKIDHFFAVSERFKQMLVGFGLSAEKITTVYNGISFDEQLECRRSREQFAIKEDDFVICMVARLHPIKGHTVVFDALKKVLETKQNVKLLLIGDGPERDNLEKEVKAKGLAKSVRFFGFQQDVHSYLCISDIKLLASYSESFPLVILEAARSHTPVISTDVGGVKDLISDSSLGWVVPIKNAEALAGAITEAINATNLAELGNNLYEKASRLYSIDQLAKSTEETYKKIKHTP</sequence>
<dbReference type="Proteomes" id="UP000032512">
    <property type="component" value="Unassembled WGS sequence"/>
</dbReference>
<dbReference type="InterPro" id="IPR028098">
    <property type="entry name" value="Glyco_trans_4-like_N"/>
</dbReference>
<gene>
    <name evidence="3" type="ORF">UB32_00370</name>
</gene>
<evidence type="ECO:0000313" key="4">
    <source>
        <dbReference type="Proteomes" id="UP000032512"/>
    </source>
</evidence>
<dbReference type="AlphaFoldDB" id="A0A0D6ZEE2"/>
<protein>
    <submittedName>
        <fullName evidence="3">Glycosyl transferase</fullName>
    </submittedName>
</protein>
<dbReference type="RefSeq" id="WP_044390267.1">
    <property type="nucleotide sequence ID" value="NZ_JXIQ01000002.1"/>
</dbReference>
<dbReference type="GO" id="GO:0016757">
    <property type="term" value="F:glycosyltransferase activity"/>
    <property type="evidence" value="ECO:0007669"/>
    <property type="project" value="InterPro"/>
</dbReference>
<accession>A0A0D6ZEE2</accession>
<dbReference type="CDD" id="cd03801">
    <property type="entry name" value="GT4_PimA-like"/>
    <property type="match status" value="1"/>
</dbReference>
<proteinExistence type="predicted"/>
<name>A0A0D6ZEE2_9BACI</name>
<feature type="domain" description="Glycosyl transferase family 1" evidence="1">
    <location>
        <begin position="177"/>
        <end position="336"/>
    </location>
</feature>
<organism evidence="3 4">
    <name type="scientific">Mesobacillus subterraneus</name>
    <dbReference type="NCBI Taxonomy" id="285983"/>
    <lineage>
        <taxon>Bacteria</taxon>
        <taxon>Bacillati</taxon>
        <taxon>Bacillota</taxon>
        <taxon>Bacilli</taxon>
        <taxon>Bacillales</taxon>
        <taxon>Bacillaceae</taxon>
        <taxon>Mesobacillus</taxon>
    </lineage>
</organism>
<dbReference type="OrthoDB" id="9804196at2"/>
<evidence type="ECO:0000313" key="3">
    <source>
        <dbReference type="EMBL" id="KIY23887.1"/>
    </source>
</evidence>
<reference evidence="3 4" key="1">
    <citation type="submission" date="2015-01" db="EMBL/GenBank/DDBJ databases">
        <title>Draft genome sequences of the supercritical CO2 tolerant bacteria Bacillus subterraneus MITOT1 and Bacillus cereus MIT0214.</title>
        <authorList>
            <person name="Peet K.C."/>
            <person name="Thompson J.R."/>
        </authorList>
    </citation>
    <scope>NUCLEOTIDE SEQUENCE [LARGE SCALE GENOMIC DNA]</scope>
    <source>
        <strain evidence="3 4">MITOT1</strain>
    </source>
</reference>
<keyword evidence="4" id="KW-1185">Reference proteome</keyword>
<feature type="domain" description="Glycosyltransferase subfamily 4-like N-terminal" evidence="2">
    <location>
        <begin position="13"/>
        <end position="169"/>
    </location>
</feature>
<dbReference type="PANTHER" id="PTHR12526:SF638">
    <property type="entry name" value="SPORE COAT PROTEIN SA"/>
    <property type="match status" value="1"/>
</dbReference>
<comment type="caution">
    <text evidence="3">The sequence shown here is derived from an EMBL/GenBank/DDBJ whole genome shotgun (WGS) entry which is preliminary data.</text>
</comment>
<dbReference type="PATRIC" id="fig|285983.3.peg.2713"/>
<dbReference type="Gene3D" id="3.40.50.2000">
    <property type="entry name" value="Glycogen Phosphorylase B"/>
    <property type="match status" value="2"/>
</dbReference>
<dbReference type="SUPFAM" id="SSF53756">
    <property type="entry name" value="UDP-Glycosyltransferase/glycogen phosphorylase"/>
    <property type="match status" value="1"/>
</dbReference>
<evidence type="ECO:0000259" key="1">
    <source>
        <dbReference type="Pfam" id="PF00534"/>
    </source>
</evidence>
<dbReference type="Pfam" id="PF00534">
    <property type="entry name" value="Glycos_transf_1"/>
    <property type="match status" value="1"/>
</dbReference>
<dbReference type="InterPro" id="IPR001296">
    <property type="entry name" value="Glyco_trans_1"/>
</dbReference>
<dbReference type="EMBL" id="JXIQ01000002">
    <property type="protein sequence ID" value="KIY23887.1"/>
    <property type="molecule type" value="Genomic_DNA"/>
</dbReference>
<dbReference type="Pfam" id="PF13439">
    <property type="entry name" value="Glyco_transf_4"/>
    <property type="match status" value="1"/>
</dbReference>